<keyword evidence="5" id="KW-0378">Hydrolase</keyword>
<evidence type="ECO:0000256" key="7">
    <source>
        <dbReference type="ARBA" id="ARBA00023049"/>
    </source>
</evidence>
<feature type="domain" description="Peptidase M16 C-terminal" evidence="10">
    <location>
        <begin position="220"/>
        <end position="404"/>
    </location>
</feature>
<dbReference type="InterPro" id="IPR011249">
    <property type="entry name" value="Metalloenz_LuxS/M16"/>
</dbReference>
<comment type="caution">
    <text evidence="11">The sequence shown here is derived from an EMBL/GenBank/DDBJ whole genome shotgun (WGS) entry which is preliminary data.</text>
</comment>
<organism evidence="11 12">
    <name type="scientific">Polaribacter vadi</name>
    <dbReference type="NCBI Taxonomy" id="1774273"/>
    <lineage>
        <taxon>Bacteria</taxon>
        <taxon>Pseudomonadati</taxon>
        <taxon>Bacteroidota</taxon>
        <taxon>Flavobacteriia</taxon>
        <taxon>Flavobacteriales</taxon>
        <taxon>Flavobacteriaceae</taxon>
    </lineage>
</organism>
<keyword evidence="4" id="KW-0479">Metal-binding</keyword>
<keyword evidence="6" id="KW-0862">Zinc</keyword>
<feature type="domain" description="Peptidase M16 C-terminal" evidence="10">
    <location>
        <begin position="706"/>
        <end position="877"/>
    </location>
</feature>
<reference evidence="12" key="1">
    <citation type="submission" date="2016-02" db="EMBL/GenBank/DDBJ databases">
        <authorList>
            <person name="Shin S.-K."/>
            <person name="Yi H."/>
            <person name="Kim E."/>
        </authorList>
    </citation>
    <scope>NUCLEOTIDE SEQUENCE [LARGE SCALE GENOMIC DNA]</scope>
    <source>
        <strain evidence="12">LPB0003</strain>
    </source>
</reference>
<keyword evidence="7" id="KW-0482">Metalloprotease</keyword>
<evidence type="ECO:0000313" key="11">
    <source>
        <dbReference type="EMBL" id="OBY61364.1"/>
    </source>
</evidence>
<dbReference type="Pfam" id="PF05193">
    <property type="entry name" value="Peptidase_M16_C"/>
    <property type="match status" value="2"/>
</dbReference>
<evidence type="ECO:0000256" key="2">
    <source>
        <dbReference type="ARBA" id="ARBA00007261"/>
    </source>
</evidence>
<dbReference type="PROSITE" id="PS51257">
    <property type="entry name" value="PROKAR_LIPOPROTEIN"/>
    <property type="match status" value="1"/>
</dbReference>
<dbReference type="PANTHER" id="PTHR43690">
    <property type="entry name" value="NARDILYSIN"/>
    <property type="match status" value="1"/>
</dbReference>
<evidence type="ECO:0000256" key="4">
    <source>
        <dbReference type="ARBA" id="ARBA00022723"/>
    </source>
</evidence>
<dbReference type="Proteomes" id="UP000092584">
    <property type="component" value="Unassembled WGS sequence"/>
</dbReference>
<evidence type="ECO:0000256" key="1">
    <source>
        <dbReference type="ARBA" id="ARBA00001947"/>
    </source>
</evidence>
<evidence type="ECO:0000256" key="3">
    <source>
        <dbReference type="ARBA" id="ARBA00022670"/>
    </source>
</evidence>
<accession>A0A1B8TP74</accession>
<dbReference type="InterPro" id="IPR001431">
    <property type="entry name" value="Pept_M16_Zn_BS"/>
</dbReference>
<dbReference type="Gene3D" id="3.30.830.10">
    <property type="entry name" value="Metalloenzyme, LuxS/M16 peptidase-like"/>
    <property type="match status" value="4"/>
</dbReference>
<dbReference type="STRING" id="1774273.LPB03_16315"/>
<dbReference type="GO" id="GO:0004222">
    <property type="term" value="F:metalloendopeptidase activity"/>
    <property type="evidence" value="ECO:0007669"/>
    <property type="project" value="InterPro"/>
</dbReference>
<dbReference type="SUPFAM" id="SSF63411">
    <property type="entry name" value="LuxS/MPP-like metallohydrolase"/>
    <property type="match status" value="4"/>
</dbReference>
<dbReference type="Pfam" id="PF00675">
    <property type="entry name" value="Peptidase_M16"/>
    <property type="match status" value="1"/>
</dbReference>
<sequence length="945" mass="107034">MKKIVFILFFAIFITACDSQKKVVETNSTVEKAVNETKVSEKIPIDNKVKIGKLPNGLTYYIQNNGKPANKVELRLAINAGSILEDDDQLGVAHFMEHMNFNGTKNFKKNELVDYLQSIGVKFGADLNAYTSFDQTVYILPIPSDDDEKLEKGFDILEDWAGGALLEEKDIDEERGVVLEEYRSRRGADSRMMEQYLPKMMYGSKYADRLPIGTEESIRNFSYESIRRFQEDWYRPDLMAVIAVGDVDVAKLEAKIIAHFGKIPASENPREREVFSMKNHKETFVAIEADKEAPFSQVQLMYKDYTDSEPTKTVAKYRKNVVESLFAQMLNNRLDELRNAENPPFIYGFSYHGGTYAKNRDAYQSVAGTSSDGQLKALKTLLAESERVKRFGFKKGELERAKKSVLARVEKSFKDSDKKESGRIVGAYINNFLQESPIPGEEWTFNFNKEMLPTITLDEVNMVINDFIHDDNRVVIITGPEKNVTEQEVLDALKAVKVMELKPYEDTEVAASLMTSEPTMGKIVAMTENKELDTKTFTLNNGATVTYKKTDFKNDEILFTAFSFGGTSLYSDEELMATSFANGALTEAGINGYSISDMTKMMSGKIASARPYIGSLSEGFNGSASPKDLEELFQLVHLYFTSLNKDEKAFNSSINKDKSFLGNLLASPSFYFQKEISDFMNADNPRYTGFPSPEKYDAADYDLAYKKYQERFADAGDFKFYFVGNIDERKLAEFSMKYIGSLPSTNSKEMYKIDDFRPMKGSHTKIVKKGKDPKSTVRIMYQGEAEYDKEEALAFESLGEIVGIKLTEKLREQEGGVYSSRTSGRISKMPYGSYNFSISFPCAPENVDKLKDIAIAEVADMVKNGPSDEDLMKTKKAQILDHNENIKRNRYWLNTIKNIDYMKDDASETASFEERVNSLTKKDIQMVAKKYLTDGFILGILNPED</sequence>
<dbReference type="GO" id="GO:0046872">
    <property type="term" value="F:metal ion binding"/>
    <property type="evidence" value="ECO:0007669"/>
    <property type="project" value="UniProtKB-KW"/>
</dbReference>
<feature type="domain" description="Peptidase M16 N-terminal" evidence="9">
    <location>
        <begin position="65"/>
        <end position="204"/>
    </location>
</feature>
<evidence type="ECO:0000259" key="9">
    <source>
        <dbReference type="Pfam" id="PF00675"/>
    </source>
</evidence>
<dbReference type="InterPro" id="IPR050626">
    <property type="entry name" value="Peptidase_M16"/>
</dbReference>
<gene>
    <name evidence="11" type="ORF">LPB3_16255</name>
</gene>
<name>A0A1B8TP74_9FLAO</name>
<comment type="similarity">
    <text evidence="2 8">Belongs to the peptidase M16 family.</text>
</comment>
<evidence type="ECO:0000313" key="12">
    <source>
        <dbReference type="Proteomes" id="UP000092584"/>
    </source>
</evidence>
<keyword evidence="12" id="KW-1185">Reference proteome</keyword>
<dbReference type="RefSeq" id="WP_083187381.1">
    <property type="nucleotide sequence ID" value="NZ_CP017477.1"/>
</dbReference>
<dbReference type="InterPro" id="IPR007863">
    <property type="entry name" value="Peptidase_M16_C"/>
</dbReference>
<keyword evidence="3" id="KW-0645">Protease</keyword>
<evidence type="ECO:0000256" key="5">
    <source>
        <dbReference type="ARBA" id="ARBA00022801"/>
    </source>
</evidence>
<evidence type="ECO:0000256" key="6">
    <source>
        <dbReference type="ARBA" id="ARBA00022833"/>
    </source>
</evidence>
<evidence type="ECO:0000259" key="10">
    <source>
        <dbReference type="Pfam" id="PF05193"/>
    </source>
</evidence>
<protein>
    <submittedName>
        <fullName evidence="11">Peptidase M16</fullName>
    </submittedName>
</protein>
<dbReference type="GO" id="GO:0006508">
    <property type="term" value="P:proteolysis"/>
    <property type="evidence" value="ECO:0007669"/>
    <property type="project" value="UniProtKB-KW"/>
</dbReference>
<dbReference type="PROSITE" id="PS00143">
    <property type="entry name" value="INSULINASE"/>
    <property type="match status" value="1"/>
</dbReference>
<proteinExistence type="inferred from homology"/>
<comment type="cofactor">
    <cofactor evidence="1">
        <name>Zn(2+)</name>
        <dbReference type="ChEBI" id="CHEBI:29105"/>
    </cofactor>
</comment>
<dbReference type="InterPro" id="IPR011765">
    <property type="entry name" value="Pept_M16_N"/>
</dbReference>
<dbReference type="EMBL" id="LSFM01000027">
    <property type="protein sequence ID" value="OBY61364.1"/>
    <property type="molecule type" value="Genomic_DNA"/>
</dbReference>
<dbReference type="OrthoDB" id="9811314at2"/>
<dbReference type="PANTHER" id="PTHR43690:SF34">
    <property type="entry name" value="ZINC PROTEASE PQQL-LIKE"/>
    <property type="match status" value="1"/>
</dbReference>
<evidence type="ECO:0000256" key="8">
    <source>
        <dbReference type="RuleBase" id="RU004447"/>
    </source>
</evidence>
<dbReference type="AlphaFoldDB" id="A0A1B8TP74"/>